<dbReference type="InterPro" id="IPR011990">
    <property type="entry name" value="TPR-like_helical_dom_sf"/>
</dbReference>
<dbReference type="PANTHER" id="PTHR45641:SF19">
    <property type="entry name" value="NEPHROCYSTIN-3"/>
    <property type="match status" value="1"/>
</dbReference>
<dbReference type="RefSeq" id="WP_214436149.1">
    <property type="nucleotide sequence ID" value="NZ_CAWPUQ010000225.1"/>
</dbReference>
<dbReference type="Pfam" id="PF13424">
    <property type="entry name" value="TPR_12"/>
    <property type="match status" value="2"/>
</dbReference>
<keyword evidence="1" id="KW-0677">Repeat</keyword>
<evidence type="ECO:0000256" key="2">
    <source>
        <dbReference type="ARBA" id="ARBA00022803"/>
    </source>
</evidence>
<dbReference type="SUPFAM" id="SSF48452">
    <property type="entry name" value="TPR-like"/>
    <property type="match status" value="2"/>
</dbReference>
<dbReference type="PROSITE" id="PS50005">
    <property type="entry name" value="TPR"/>
    <property type="match status" value="1"/>
</dbReference>
<comment type="caution">
    <text evidence="4">The sequence shown here is derived from an EMBL/GenBank/DDBJ whole genome shotgun (WGS) entry which is preliminary data.</text>
</comment>
<feature type="repeat" description="TPR" evidence="3">
    <location>
        <begin position="527"/>
        <end position="560"/>
    </location>
</feature>
<gene>
    <name evidence="4" type="ORF">I8752_31720</name>
</gene>
<proteinExistence type="predicted"/>
<evidence type="ECO:0000313" key="4">
    <source>
        <dbReference type="EMBL" id="MBH8577456.1"/>
    </source>
</evidence>
<evidence type="ECO:0000313" key="5">
    <source>
        <dbReference type="Proteomes" id="UP000662314"/>
    </source>
</evidence>
<dbReference type="Pfam" id="PF13432">
    <property type="entry name" value="TPR_16"/>
    <property type="match status" value="1"/>
</dbReference>
<dbReference type="EMBL" id="JAECZA010000289">
    <property type="protein sequence ID" value="MBH8577456.1"/>
    <property type="molecule type" value="Genomic_DNA"/>
</dbReference>
<dbReference type="InterPro" id="IPR019734">
    <property type="entry name" value="TPR_rpt"/>
</dbReference>
<dbReference type="InterPro" id="IPR027417">
    <property type="entry name" value="P-loop_NTPase"/>
</dbReference>
<name>A0A8J7I7B6_9NOST</name>
<dbReference type="AlphaFoldDB" id="A0A8J7I7B6"/>
<dbReference type="SMART" id="SM00028">
    <property type="entry name" value="TPR"/>
    <property type="match status" value="6"/>
</dbReference>
<evidence type="ECO:0000256" key="3">
    <source>
        <dbReference type="PROSITE-ProRule" id="PRU00339"/>
    </source>
</evidence>
<dbReference type="SUPFAM" id="SSF52540">
    <property type="entry name" value="P-loop containing nucleoside triphosphate hydrolases"/>
    <property type="match status" value="1"/>
</dbReference>
<evidence type="ECO:0000256" key="1">
    <source>
        <dbReference type="ARBA" id="ARBA00022737"/>
    </source>
</evidence>
<dbReference type="Proteomes" id="UP000662314">
    <property type="component" value="Unassembled WGS sequence"/>
</dbReference>
<dbReference type="PANTHER" id="PTHR45641">
    <property type="entry name" value="TETRATRICOPEPTIDE REPEAT PROTEIN (AFU_ORTHOLOGUE AFUA_6G03870)"/>
    <property type="match status" value="1"/>
</dbReference>
<keyword evidence="5" id="KW-1185">Reference proteome</keyword>
<keyword evidence="2 3" id="KW-0802">TPR repeat</keyword>
<dbReference type="Gene3D" id="1.25.40.10">
    <property type="entry name" value="Tetratricopeptide repeat domain"/>
    <property type="match status" value="2"/>
</dbReference>
<organism evidence="4 5">
    <name type="scientific">Dendronalium phyllosphericum CENA369</name>
    <dbReference type="NCBI Taxonomy" id="1725256"/>
    <lineage>
        <taxon>Bacteria</taxon>
        <taxon>Bacillati</taxon>
        <taxon>Cyanobacteriota</taxon>
        <taxon>Cyanophyceae</taxon>
        <taxon>Nostocales</taxon>
        <taxon>Nostocaceae</taxon>
        <taxon>Dendronalium</taxon>
        <taxon>Dendronalium phyllosphericum</taxon>
    </lineage>
</organism>
<accession>A0A8J7I7B6</accession>
<protein>
    <submittedName>
        <fullName evidence="4">Tetratricopeptide repeat protein</fullName>
    </submittedName>
</protein>
<reference evidence="4 5" key="1">
    <citation type="journal article" date="2021" name="Int. J. Syst. Evol. Microbiol.">
        <title>Amazonocrinis nigriterrae gen. nov., sp. nov., Atlanticothrix silvestris gen. nov., sp. nov. and Dendronalium phyllosphericum gen. nov., sp. nov., nostocacean cyanobacteria from Brazilian environments.</title>
        <authorList>
            <person name="Alvarenga D.O."/>
            <person name="Andreote A.P.D."/>
            <person name="Branco L.H.Z."/>
            <person name="Delbaje E."/>
            <person name="Cruz R.B."/>
            <person name="Varani A.M."/>
            <person name="Fiore M.F."/>
        </authorList>
    </citation>
    <scope>NUCLEOTIDE SEQUENCE [LARGE SCALE GENOMIC DNA]</scope>
    <source>
        <strain evidence="4 5">CENA369</strain>
    </source>
</reference>
<sequence length="777" mass="86875">MDYAAFQGVDAVGLAVSTLATVLGQNLIDVAAATAALGQTLTLLILDNLETLQPQALQELLTVAKQWSEVGQCRLLLTSRTPNFYHSDYAIEGSLKHRSLPLSGLGQEDALAYIQSLWKLPPSPVYKLPERKELWRLFRLVDYHPLSLGLLARQLKIRPVAELGERLAALIVETPDNPLLASLNLSLERLDDEARELLPKLGVFQGGAFEDDLLAITEFSNSQWQQLRPALENTGLIQPENVPGVRFPFLKFHPTLAPVLWSRLSPEAQGELLARHRLRYYQLSRHLYVEDRKNPHQARFIAQKELPNLLYAVQGALFAGEEWALEFVNNINWFLNYFGLNNDRDALTQRVEKVQGKVGSWTWFLAQTNVGQQLLKVGRYQEAAQVFGEILVALGEQPSYEHCMILNLLGRCLLDQGQAAQAARYYRQALAVVKQLEQSDDVKWLMNISQTELADVLTDMGNYDEARTAYEASLAIDKEIENFRGVVVINGQLGSLALRQGNLPEAEQRYREILTISQELNEPGMEAAAWHNLGMVYEKAKQWDAAEDAYRKSARIQESQGDLGGAASTWNQLAIVNENTGKQKDAEAWYRKAISGAKSTEDKLQVSISLNNLSGFLQNQPHRLPEARQLAEEALAIKQTLDPAVAEIWTNYGLLAEITDKQGDSTQAKAYRRLSRQAKVAFAGTRYELRQYGQLIAAVVAAVNDAEVRQQLEPFLENQVKNGWGNLVAAIRLVLEGERDEDVLCEPLVGTDAPIINAILRGIADRNTLNELLEEQG</sequence>